<keyword evidence="5" id="KW-0812">Transmembrane</keyword>
<evidence type="ECO:0000256" key="2">
    <source>
        <dbReference type="ARBA" id="ARBA00022748"/>
    </source>
</evidence>
<accession>A0ABP8HX08</accession>
<dbReference type="Gene3D" id="3.40.30.10">
    <property type="entry name" value="Glutaredoxin"/>
    <property type="match status" value="1"/>
</dbReference>
<feature type="transmembrane region" description="Helical" evidence="5">
    <location>
        <begin position="108"/>
        <end position="130"/>
    </location>
</feature>
<dbReference type="InterPro" id="IPR017937">
    <property type="entry name" value="Thioredoxin_CS"/>
</dbReference>
<keyword evidence="5" id="KW-0472">Membrane</keyword>
<comment type="caution">
    <text evidence="7">The sequence shown here is derived from an EMBL/GenBank/DDBJ whole genome shotgun (WGS) entry which is preliminary data.</text>
</comment>
<keyword evidence="3" id="KW-1015">Disulfide bond</keyword>
<dbReference type="SUPFAM" id="SSF52833">
    <property type="entry name" value="Thioredoxin-like"/>
    <property type="match status" value="1"/>
</dbReference>
<dbReference type="InterPro" id="IPR036249">
    <property type="entry name" value="Thioredoxin-like_sf"/>
</dbReference>
<reference evidence="8" key="1">
    <citation type="journal article" date="2019" name="Int. J. Syst. Evol. Microbiol.">
        <title>The Global Catalogue of Microorganisms (GCM) 10K type strain sequencing project: providing services to taxonomists for standard genome sequencing and annotation.</title>
        <authorList>
            <consortium name="The Broad Institute Genomics Platform"/>
            <consortium name="The Broad Institute Genome Sequencing Center for Infectious Disease"/>
            <person name="Wu L."/>
            <person name="Ma J."/>
        </authorList>
    </citation>
    <scope>NUCLEOTIDE SEQUENCE [LARGE SCALE GENOMIC DNA]</scope>
    <source>
        <strain evidence="8">JCM 17727</strain>
    </source>
</reference>
<keyword evidence="2" id="KW-0201">Cytochrome c-type biogenesis</keyword>
<dbReference type="PROSITE" id="PS51352">
    <property type="entry name" value="THIOREDOXIN_2"/>
    <property type="match status" value="1"/>
</dbReference>
<evidence type="ECO:0000256" key="5">
    <source>
        <dbReference type="SAM" id="Phobius"/>
    </source>
</evidence>
<feature type="domain" description="Thioredoxin" evidence="6">
    <location>
        <begin position="131"/>
        <end position="269"/>
    </location>
</feature>
<feature type="transmembrane region" description="Helical" evidence="5">
    <location>
        <begin position="15"/>
        <end position="32"/>
    </location>
</feature>
<dbReference type="RefSeq" id="WP_223576882.1">
    <property type="nucleotide sequence ID" value="NZ_BAABFU010000001.1"/>
</dbReference>
<gene>
    <name evidence="7" type="ORF">GCM10023150_08000</name>
</gene>
<evidence type="ECO:0000313" key="7">
    <source>
        <dbReference type="EMBL" id="GAA4346529.1"/>
    </source>
</evidence>
<dbReference type="CDD" id="cd02966">
    <property type="entry name" value="TlpA_like_family"/>
    <property type="match status" value="1"/>
</dbReference>
<protein>
    <submittedName>
        <fullName evidence="7">TlpA disulfide reductase family protein</fullName>
    </submittedName>
</protein>
<name>A0ABP8HX08_9GAMM</name>
<keyword evidence="5" id="KW-1133">Transmembrane helix</keyword>
<keyword evidence="4" id="KW-0676">Redox-active center</keyword>
<dbReference type="InterPro" id="IPR013740">
    <property type="entry name" value="Redoxin"/>
</dbReference>
<dbReference type="Pfam" id="PF08534">
    <property type="entry name" value="Redoxin"/>
    <property type="match status" value="1"/>
</dbReference>
<dbReference type="PANTHER" id="PTHR42852:SF6">
    <property type="entry name" value="THIOL:DISULFIDE INTERCHANGE PROTEIN DSBE"/>
    <property type="match status" value="1"/>
</dbReference>
<evidence type="ECO:0000256" key="4">
    <source>
        <dbReference type="ARBA" id="ARBA00023284"/>
    </source>
</evidence>
<organism evidence="7 8">
    <name type="scientific">Kangiella taiwanensis</name>
    <dbReference type="NCBI Taxonomy" id="1079179"/>
    <lineage>
        <taxon>Bacteria</taxon>
        <taxon>Pseudomonadati</taxon>
        <taxon>Pseudomonadota</taxon>
        <taxon>Gammaproteobacteria</taxon>
        <taxon>Kangiellales</taxon>
        <taxon>Kangiellaceae</taxon>
        <taxon>Kangiella</taxon>
    </lineage>
</organism>
<dbReference type="InterPro" id="IPR013766">
    <property type="entry name" value="Thioredoxin_domain"/>
</dbReference>
<dbReference type="PANTHER" id="PTHR42852">
    <property type="entry name" value="THIOL:DISULFIDE INTERCHANGE PROTEIN DSBE"/>
    <property type="match status" value="1"/>
</dbReference>
<sequence length="284" mass="31457">MFSISIGSLSLPLDRLLVLVSFGLAMLVGYIVGRQHKQSADGKIATIFIIAMVVARVVFVIQYWDEYRTDLWSMIDIRDAGFNGWAGLMTVIALTAITYWRQPKIRKALVSGIGAGALLWGLANGALWMIKDTSQKLPTLVVTDLNDDSVELNTIEAGKPRVINLWATWCPPCRREMPVLQQAQKDYSNVGIVFVNQGEHRAVIEQFMAKESLQLRNMVVDSKAMLGQLAGSRALPTTLFINGKGQIVDAHLGELSSATLASKLEKITQQTDHHFDQDEDVSKE</sequence>
<evidence type="ECO:0000256" key="3">
    <source>
        <dbReference type="ARBA" id="ARBA00023157"/>
    </source>
</evidence>
<dbReference type="Proteomes" id="UP001501294">
    <property type="component" value="Unassembled WGS sequence"/>
</dbReference>
<proteinExistence type="predicted"/>
<dbReference type="InterPro" id="IPR050553">
    <property type="entry name" value="Thioredoxin_ResA/DsbE_sf"/>
</dbReference>
<evidence type="ECO:0000256" key="1">
    <source>
        <dbReference type="ARBA" id="ARBA00004196"/>
    </source>
</evidence>
<evidence type="ECO:0000259" key="6">
    <source>
        <dbReference type="PROSITE" id="PS51352"/>
    </source>
</evidence>
<keyword evidence="8" id="KW-1185">Reference proteome</keyword>
<feature type="transmembrane region" description="Helical" evidence="5">
    <location>
        <begin position="44"/>
        <end position="64"/>
    </location>
</feature>
<feature type="transmembrane region" description="Helical" evidence="5">
    <location>
        <begin position="84"/>
        <end position="101"/>
    </location>
</feature>
<dbReference type="PROSITE" id="PS00194">
    <property type="entry name" value="THIOREDOXIN_1"/>
    <property type="match status" value="1"/>
</dbReference>
<evidence type="ECO:0000313" key="8">
    <source>
        <dbReference type="Proteomes" id="UP001501294"/>
    </source>
</evidence>
<comment type="subcellular location">
    <subcellularLocation>
        <location evidence="1">Cell envelope</location>
    </subcellularLocation>
</comment>
<dbReference type="EMBL" id="BAABFU010000001">
    <property type="protein sequence ID" value="GAA4346529.1"/>
    <property type="molecule type" value="Genomic_DNA"/>
</dbReference>